<dbReference type="EMBL" id="AFNH02001132">
    <property type="protein sequence ID" value="EZG44126.1"/>
    <property type="molecule type" value="Genomic_DNA"/>
</dbReference>
<keyword evidence="6" id="KW-1133">Transmembrane helix</keyword>
<dbReference type="AlphaFoldDB" id="A0A023AZV8"/>
<keyword evidence="6" id="KW-0812">Transmembrane</keyword>
<comment type="caution">
    <text evidence="8">The sequence shown here is derived from an EMBL/GenBank/DDBJ whole genome shotgun (WGS) entry which is preliminary data.</text>
</comment>
<feature type="transmembrane region" description="Helical" evidence="6">
    <location>
        <begin position="45"/>
        <end position="64"/>
    </location>
</feature>
<keyword evidence="4" id="KW-0406">Ion transport</keyword>
<comment type="subcellular location">
    <subcellularLocation>
        <location evidence="1">Cell membrane</location>
        <topology evidence="1">Multi-pass membrane protein</topology>
    </subcellularLocation>
</comment>
<evidence type="ECO:0000256" key="6">
    <source>
        <dbReference type="SAM" id="Phobius"/>
    </source>
</evidence>
<evidence type="ECO:0000256" key="1">
    <source>
        <dbReference type="ARBA" id="ARBA00004651"/>
    </source>
</evidence>
<evidence type="ECO:0000313" key="8">
    <source>
        <dbReference type="EMBL" id="EZG44126.1"/>
    </source>
</evidence>
<dbReference type="PANTHER" id="PTHR10110">
    <property type="entry name" value="SODIUM/HYDROGEN EXCHANGER"/>
    <property type="match status" value="1"/>
</dbReference>
<keyword evidence="2" id="KW-0813">Transport</keyword>
<reference evidence="8" key="1">
    <citation type="submission" date="2013-12" db="EMBL/GenBank/DDBJ databases">
        <authorList>
            <person name="Omoto C.K."/>
            <person name="Sibley D."/>
            <person name="Venepally P."/>
            <person name="Hadjithomas M."/>
            <person name="Karamycheva S."/>
            <person name="Brunk B."/>
            <person name="Roos D."/>
            <person name="Caler E."/>
            <person name="Lorenzi H."/>
        </authorList>
    </citation>
    <scope>NUCLEOTIDE SEQUENCE</scope>
</reference>
<name>A0A023AZV8_GRENI</name>
<dbReference type="VEuPathDB" id="CryptoDB:GNI_151950"/>
<dbReference type="GO" id="GO:0005886">
    <property type="term" value="C:plasma membrane"/>
    <property type="evidence" value="ECO:0007669"/>
    <property type="project" value="UniProtKB-SubCell"/>
</dbReference>
<dbReference type="GO" id="GO:0015385">
    <property type="term" value="F:sodium:proton antiporter activity"/>
    <property type="evidence" value="ECO:0007669"/>
    <property type="project" value="InterPro"/>
</dbReference>
<evidence type="ECO:0000256" key="3">
    <source>
        <dbReference type="ARBA" id="ARBA00022475"/>
    </source>
</evidence>
<dbReference type="GO" id="GO:0098719">
    <property type="term" value="P:sodium ion import across plasma membrane"/>
    <property type="evidence" value="ECO:0007669"/>
    <property type="project" value="TreeGrafter"/>
</dbReference>
<evidence type="ECO:0000313" key="9">
    <source>
        <dbReference type="Proteomes" id="UP000019763"/>
    </source>
</evidence>
<dbReference type="GeneID" id="22915288"/>
<proteinExistence type="predicted"/>
<protein>
    <submittedName>
        <fullName evidence="8">Sodium/hydrogen exchanger</fullName>
    </submittedName>
</protein>
<dbReference type="OrthoDB" id="196264at2759"/>
<feature type="signal peptide" evidence="7">
    <location>
        <begin position="1"/>
        <end position="17"/>
    </location>
</feature>
<dbReference type="Proteomes" id="UP000019763">
    <property type="component" value="Unassembled WGS sequence"/>
</dbReference>
<keyword evidence="9" id="KW-1185">Reference proteome</keyword>
<evidence type="ECO:0000256" key="2">
    <source>
        <dbReference type="ARBA" id="ARBA00022448"/>
    </source>
</evidence>
<dbReference type="PANTHER" id="PTHR10110:SF86">
    <property type="entry name" value="SODIUM_HYDROGEN EXCHANGER 7"/>
    <property type="match status" value="1"/>
</dbReference>
<evidence type="ECO:0000256" key="4">
    <source>
        <dbReference type="ARBA" id="ARBA00023065"/>
    </source>
</evidence>
<evidence type="ECO:0000256" key="5">
    <source>
        <dbReference type="SAM" id="MobiDB-lite"/>
    </source>
</evidence>
<keyword evidence="7" id="KW-0732">Signal</keyword>
<feature type="chain" id="PRO_5001511388" evidence="7">
    <location>
        <begin position="18"/>
        <end position="147"/>
    </location>
</feature>
<feature type="region of interest" description="Disordered" evidence="5">
    <location>
        <begin position="125"/>
        <end position="147"/>
    </location>
</feature>
<sequence>MPCQVLLWMSGLRGAIAFVLALSVPDLGGSKSGTHNRNLIITTTLAIIVFTTVALGSLIEFFALRFNIIRRVEENEGFSSRSSITAQSAENEEWGKAIIEGCKQLWHSLKHSPYRKHTSPLLSNFDAGSKSRRRCRCNSASPPDAFS</sequence>
<dbReference type="InterPro" id="IPR018422">
    <property type="entry name" value="Cation/H_exchanger_CPA1"/>
</dbReference>
<accession>A0A023AZV8</accession>
<gene>
    <name evidence="8" type="ORF">GNI_151950</name>
</gene>
<organism evidence="8 9">
    <name type="scientific">Gregarina niphandrodes</name>
    <name type="common">Septate eugregarine</name>
    <dbReference type="NCBI Taxonomy" id="110365"/>
    <lineage>
        <taxon>Eukaryota</taxon>
        <taxon>Sar</taxon>
        <taxon>Alveolata</taxon>
        <taxon>Apicomplexa</taxon>
        <taxon>Conoidasida</taxon>
        <taxon>Gregarinasina</taxon>
        <taxon>Eugregarinorida</taxon>
        <taxon>Gregarinidae</taxon>
        <taxon>Gregarina</taxon>
    </lineage>
</organism>
<dbReference type="GO" id="GO:0051453">
    <property type="term" value="P:regulation of intracellular pH"/>
    <property type="evidence" value="ECO:0007669"/>
    <property type="project" value="TreeGrafter"/>
</dbReference>
<dbReference type="RefSeq" id="XP_011132795.1">
    <property type="nucleotide sequence ID" value="XM_011134493.1"/>
</dbReference>
<keyword evidence="3" id="KW-1003">Cell membrane</keyword>
<evidence type="ECO:0000256" key="7">
    <source>
        <dbReference type="SAM" id="SignalP"/>
    </source>
</evidence>
<keyword evidence="6" id="KW-0472">Membrane</keyword>
<dbReference type="GO" id="GO:0015386">
    <property type="term" value="F:potassium:proton antiporter activity"/>
    <property type="evidence" value="ECO:0007669"/>
    <property type="project" value="TreeGrafter"/>
</dbReference>